<dbReference type="SUPFAM" id="SSF51182">
    <property type="entry name" value="RmlC-like cupins"/>
    <property type="match status" value="1"/>
</dbReference>
<proteinExistence type="predicted"/>
<reference evidence="2 3" key="1">
    <citation type="submission" date="2023-02" db="EMBL/GenBank/DDBJ databases">
        <title>Genome sequence of Mucilaginibacter jinjuensis strain KACC 16571.</title>
        <authorList>
            <person name="Kim S."/>
            <person name="Heo J."/>
            <person name="Kwon S.-W."/>
        </authorList>
    </citation>
    <scope>NUCLEOTIDE SEQUENCE [LARGE SCALE GENOMIC DNA]</scope>
    <source>
        <strain evidence="2 3">KACC 16571</strain>
    </source>
</reference>
<dbReference type="InterPro" id="IPR013096">
    <property type="entry name" value="Cupin_2"/>
</dbReference>
<dbReference type="Proteomes" id="UP001216139">
    <property type="component" value="Chromosome"/>
</dbReference>
<feature type="domain" description="Cupin type-2" evidence="1">
    <location>
        <begin position="33"/>
        <end position="98"/>
    </location>
</feature>
<dbReference type="Pfam" id="PF07883">
    <property type="entry name" value="Cupin_2"/>
    <property type="match status" value="1"/>
</dbReference>
<dbReference type="EMBL" id="CP117167">
    <property type="protein sequence ID" value="WCT13275.1"/>
    <property type="molecule type" value="Genomic_DNA"/>
</dbReference>
<keyword evidence="3" id="KW-1185">Reference proteome</keyword>
<evidence type="ECO:0000313" key="2">
    <source>
        <dbReference type="EMBL" id="WCT13275.1"/>
    </source>
</evidence>
<organism evidence="2 3">
    <name type="scientific">Mucilaginibacter jinjuensis</name>
    <dbReference type="NCBI Taxonomy" id="1176721"/>
    <lineage>
        <taxon>Bacteria</taxon>
        <taxon>Pseudomonadati</taxon>
        <taxon>Bacteroidota</taxon>
        <taxon>Sphingobacteriia</taxon>
        <taxon>Sphingobacteriales</taxon>
        <taxon>Sphingobacteriaceae</taxon>
        <taxon>Mucilaginibacter</taxon>
    </lineage>
</organism>
<dbReference type="InterPro" id="IPR053146">
    <property type="entry name" value="QDO-like"/>
</dbReference>
<gene>
    <name evidence="2" type="ORF">PQO05_04935</name>
</gene>
<name>A0ABY7T9V0_9SPHI</name>
<dbReference type="PANTHER" id="PTHR36440:SF1">
    <property type="entry name" value="PUTATIVE (AFU_ORTHOLOGUE AFUA_8G07350)-RELATED"/>
    <property type="match status" value="1"/>
</dbReference>
<dbReference type="PANTHER" id="PTHR36440">
    <property type="entry name" value="PUTATIVE (AFU_ORTHOLOGUE AFUA_8G07350)-RELATED"/>
    <property type="match status" value="1"/>
</dbReference>
<evidence type="ECO:0000313" key="3">
    <source>
        <dbReference type="Proteomes" id="UP001216139"/>
    </source>
</evidence>
<evidence type="ECO:0000259" key="1">
    <source>
        <dbReference type="Pfam" id="PF07883"/>
    </source>
</evidence>
<dbReference type="InterPro" id="IPR011051">
    <property type="entry name" value="RmlC_Cupin_sf"/>
</dbReference>
<dbReference type="RefSeq" id="WP_273631559.1">
    <property type="nucleotide sequence ID" value="NZ_CP117167.1"/>
</dbReference>
<sequence length="151" mass="16382">MNTKTYWLFGSQQQILSSELDTNAHYDLIEGLFPPGTQSPLHVHANYTETIIVLEGEAIIFTPGNERILKQGQSFFIPRNVPHAIVNNSASESFKALAIASPSGFAHLIRSVGIPDAGFNECPAQAHDMQVAMQIMINLGDTILGPPGARP</sequence>
<accession>A0ABY7T9V0</accession>
<dbReference type="InterPro" id="IPR014710">
    <property type="entry name" value="RmlC-like_jellyroll"/>
</dbReference>
<dbReference type="Gene3D" id="2.60.120.10">
    <property type="entry name" value="Jelly Rolls"/>
    <property type="match status" value="1"/>
</dbReference>
<protein>
    <submittedName>
        <fullName evidence="2">Cupin domain-containing protein</fullName>
    </submittedName>
</protein>